<dbReference type="OrthoDB" id="6612392at2759"/>
<proteinExistence type="predicted"/>
<evidence type="ECO:0000313" key="1">
    <source>
        <dbReference type="EMBL" id="KAF0771049.1"/>
    </source>
</evidence>
<dbReference type="Proteomes" id="UP000478052">
    <property type="component" value="Unassembled WGS sequence"/>
</dbReference>
<evidence type="ECO:0000313" key="2">
    <source>
        <dbReference type="Proteomes" id="UP000478052"/>
    </source>
</evidence>
<organism evidence="1 2">
    <name type="scientific">Aphis craccivora</name>
    <name type="common">Cowpea aphid</name>
    <dbReference type="NCBI Taxonomy" id="307492"/>
    <lineage>
        <taxon>Eukaryota</taxon>
        <taxon>Metazoa</taxon>
        <taxon>Ecdysozoa</taxon>
        <taxon>Arthropoda</taxon>
        <taxon>Hexapoda</taxon>
        <taxon>Insecta</taxon>
        <taxon>Pterygota</taxon>
        <taxon>Neoptera</taxon>
        <taxon>Paraneoptera</taxon>
        <taxon>Hemiptera</taxon>
        <taxon>Sternorrhyncha</taxon>
        <taxon>Aphidomorpha</taxon>
        <taxon>Aphidoidea</taxon>
        <taxon>Aphididae</taxon>
        <taxon>Aphidini</taxon>
        <taxon>Aphis</taxon>
        <taxon>Aphis</taxon>
    </lineage>
</organism>
<name>A0A6G0ZJA0_APHCR</name>
<dbReference type="EMBL" id="VUJU01000346">
    <property type="protein sequence ID" value="KAF0771049.1"/>
    <property type="molecule type" value="Genomic_DNA"/>
</dbReference>
<gene>
    <name evidence="1" type="ORF">FWK35_00009297</name>
</gene>
<reference evidence="1 2" key="1">
    <citation type="submission" date="2019-08" db="EMBL/GenBank/DDBJ databases">
        <title>Whole genome of Aphis craccivora.</title>
        <authorList>
            <person name="Voronova N.V."/>
            <person name="Shulinski R.S."/>
            <person name="Bandarenka Y.V."/>
            <person name="Zhorov D.G."/>
            <person name="Warner D."/>
        </authorList>
    </citation>
    <scope>NUCLEOTIDE SEQUENCE [LARGE SCALE GENOMIC DNA]</scope>
    <source>
        <strain evidence="1">180601</strain>
        <tissue evidence="1">Whole Body</tissue>
    </source>
</reference>
<accession>A0A6G0ZJA0</accession>
<protein>
    <submittedName>
        <fullName evidence="1">Uncharacterized protein</fullName>
    </submittedName>
</protein>
<comment type="caution">
    <text evidence="1">The sequence shown here is derived from an EMBL/GenBank/DDBJ whole genome shotgun (WGS) entry which is preliminary data.</text>
</comment>
<keyword evidence="2" id="KW-1185">Reference proteome</keyword>
<sequence>MAKEKPYELKLENKSNNDSIDIIDKLNELVYYLNINEGCQMLLKPSTTDLQNEIKFDQRADQVFKHHRRHDQIMIENNIMNELQQSINIINNDLDKKLNKKELDSKNIIEIYDRLMTLKMLNLKHSTNTKSLKDFIKLNKINLEEVTKIGNELKVVLDKISKEKLSKKLDIKVPHTVKDHRPSILCISNRSRRNNHDTNFRVQPRINIERIRQSESSTNENIIFDSQINEVIRMRYENDHTDMVESLNNQPNINQNTRHKYNEESMSNDLMTSSMEEDLQLIESPDFNSSVNLCKDNEENNSGDIHLLLQPFNNWIEYS</sequence>
<dbReference type="AlphaFoldDB" id="A0A6G0ZJA0"/>